<dbReference type="GO" id="GO:0006313">
    <property type="term" value="P:DNA transposition"/>
    <property type="evidence" value="ECO:0007669"/>
    <property type="project" value="InterPro"/>
</dbReference>
<reference evidence="3" key="1">
    <citation type="submission" date="2013-08" db="EMBL/GenBank/DDBJ databases">
        <authorList>
            <person name="Mendez C."/>
            <person name="Richter M."/>
            <person name="Ferrer M."/>
            <person name="Sanchez J."/>
        </authorList>
    </citation>
    <scope>NUCLEOTIDE SEQUENCE</scope>
</reference>
<evidence type="ECO:0000256" key="1">
    <source>
        <dbReference type="SAM" id="MobiDB-lite"/>
    </source>
</evidence>
<feature type="compositionally biased region" description="Polar residues" evidence="1">
    <location>
        <begin position="170"/>
        <end position="181"/>
    </location>
</feature>
<feature type="region of interest" description="Disordered" evidence="1">
    <location>
        <begin position="150"/>
        <end position="228"/>
    </location>
</feature>
<name>T0YE43_9ZZZZ</name>
<feature type="domain" description="Transposase IS116/IS110/IS902 C-terminal" evidence="2">
    <location>
        <begin position="17"/>
        <end position="103"/>
    </location>
</feature>
<protein>
    <submittedName>
        <fullName evidence="3">Transposase, IS116/IS110/IS902</fullName>
    </submittedName>
</protein>
<dbReference type="AlphaFoldDB" id="T0YE43"/>
<reference evidence="3" key="2">
    <citation type="journal article" date="2014" name="ISME J.">
        <title>Microbial stratification in low pH oxic and suboxic macroscopic growths along an acid mine drainage.</title>
        <authorList>
            <person name="Mendez-Garcia C."/>
            <person name="Mesa V."/>
            <person name="Sprenger R.R."/>
            <person name="Richter M."/>
            <person name="Diez M.S."/>
            <person name="Solano J."/>
            <person name="Bargiela R."/>
            <person name="Golyshina O.V."/>
            <person name="Manteca A."/>
            <person name="Ramos J.L."/>
            <person name="Gallego J.R."/>
            <person name="Llorente I."/>
            <person name="Martins Dos Santos V.A."/>
            <person name="Jensen O.N."/>
            <person name="Pelaez A.I."/>
            <person name="Sanchez J."/>
            <person name="Ferrer M."/>
        </authorList>
    </citation>
    <scope>NUCLEOTIDE SEQUENCE</scope>
</reference>
<evidence type="ECO:0000259" key="2">
    <source>
        <dbReference type="Pfam" id="PF02371"/>
    </source>
</evidence>
<sequence>VRQVEGKIEREMERRKSLLTTVPGISLVTAAIVEGELGDPHRFPDERAVRAFAGLDPSVRQSGKFEGDRVRISKRGSPRLREGLYNAALPAMRVNPACREFYERLRAGGKHHKSARTAVAGKLLVQCWAVMRSGKSFEIPEKYRVAATTEKETTTFPSAPPSLEKGDASRPSSTSQESPQGPSREPKVVRKVPEPRPKPPAAPGVSRRRKRESGTVGAAGSSKKSVTT</sequence>
<feature type="compositionally biased region" description="Basic and acidic residues" evidence="1">
    <location>
        <begin position="184"/>
        <end position="197"/>
    </location>
</feature>
<comment type="caution">
    <text evidence="3">The sequence shown here is derived from an EMBL/GenBank/DDBJ whole genome shotgun (WGS) entry which is preliminary data.</text>
</comment>
<accession>T0YE43</accession>
<dbReference type="GO" id="GO:0003677">
    <property type="term" value="F:DNA binding"/>
    <property type="evidence" value="ECO:0007669"/>
    <property type="project" value="InterPro"/>
</dbReference>
<dbReference type="Pfam" id="PF02371">
    <property type="entry name" value="Transposase_20"/>
    <property type="match status" value="1"/>
</dbReference>
<evidence type="ECO:0000313" key="3">
    <source>
        <dbReference type="EMBL" id="EQD30082.1"/>
    </source>
</evidence>
<dbReference type="PANTHER" id="PTHR33055">
    <property type="entry name" value="TRANSPOSASE FOR INSERTION SEQUENCE ELEMENT IS1111A"/>
    <property type="match status" value="1"/>
</dbReference>
<dbReference type="EMBL" id="AUZZ01010367">
    <property type="protein sequence ID" value="EQD30082.1"/>
    <property type="molecule type" value="Genomic_DNA"/>
</dbReference>
<dbReference type="GO" id="GO:0004803">
    <property type="term" value="F:transposase activity"/>
    <property type="evidence" value="ECO:0007669"/>
    <property type="project" value="InterPro"/>
</dbReference>
<feature type="non-terminal residue" evidence="3">
    <location>
        <position position="1"/>
    </location>
</feature>
<dbReference type="InterPro" id="IPR003346">
    <property type="entry name" value="Transposase_20"/>
</dbReference>
<dbReference type="InterPro" id="IPR047650">
    <property type="entry name" value="Transpos_IS110"/>
</dbReference>
<gene>
    <name evidence="3" type="ORF">B2A_14298</name>
</gene>
<proteinExistence type="predicted"/>
<organism evidence="3">
    <name type="scientific">mine drainage metagenome</name>
    <dbReference type="NCBI Taxonomy" id="410659"/>
    <lineage>
        <taxon>unclassified sequences</taxon>
        <taxon>metagenomes</taxon>
        <taxon>ecological metagenomes</taxon>
    </lineage>
</organism>